<feature type="region of interest" description="Disordered" evidence="1">
    <location>
        <begin position="542"/>
        <end position="704"/>
    </location>
</feature>
<dbReference type="Proteomes" id="UP001215151">
    <property type="component" value="Unassembled WGS sequence"/>
</dbReference>
<feature type="compositionally biased region" description="Low complexity" evidence="1">
    <location>
        <begin position="628"/>
        <end position="647"/>
    </location>
</feature>
<keyword evidence="3" id="KW-1185">Reference proteome</keyword>
<evidence type="ECO:0000313" key="2">
    <source>
        <dbReference type="EMBL" id="KAJ8488211.1"/>
    </source>
</evidence>
<feature type="compositionally biased region" description="Low complexity" evidence="1">
    <location>
        <begin position="547"/>
        <end position="588"/>
    </location>
</feature>
<reference evidence="2" key="1">
    <citation type="submission" date="2022-11" db="EMBL/GenBank/DDBJ databases">
        <title>Genome Sequence of Cubamyces cubensis.</title>
        <authorList>
            <person name="Buettner E."/>
        </authorList>
    </citation>
    <scope>NUCLEOTIDE SEQUENCE</scope>
    <source>
        <strain evidence="2">MPL-01</strain>
    </source>
</reference>
<feature type="region of interest" description="Disordered" evidence="1">
    <location>
        <begin position="207"/>
        <end position="240"/>
    </location>
</feature>
<dbReference type="AlphaFoldDB" id="A0AAD7TXQ9"/>
<gene>
    <name evidence="2" type="ORF">ONZ51_g3711</name>
</gene>
<accession>A0AAD7TXQ9</accession>
<feature type="region of interest" description="Disordered" evidence="1">
    <location>
        <begin position="261"/>
        <end position="298"/>
    </location>
</feature>
<feature type="compositionally biased region" description="Low complexity" evidence="1">
    <location>
        <begin position="439"/>
        <end position="452"/>
    </location>
</feature>
<feature type="compositionally biased region" description="Polar residues" evidence="1">
    <location>
        <begin position="140"/>
        <end position="152"/>
    </location>
</feature>
<feature type="region of interest" description="Disordered" evidence="1">
    <location>
        <begin position="398"/>
        <end position="462"/>
    </location>
</feature>
<comment type="caution">
    <text evidence="2">The sequence shown here is derived from an EMBL/GenBank/DDBJ whole genome shotgun (WGS) entry which is preliminary data.</text>
</comment>
<feature type="compositionally biased region" description="Polar residues" evidence="1">
    <location>
        <begin position="618"/>
        <end position="627"/>
    </location>
</feature>
<feature type="region of interest" description="Disordered" evidence="1">
    <location>
        <begin position="474"/>
        <end position="509"/>
    </location>
</feature>
<feature type="compositionally biased region" description="Pro residues" evidence="1">
    <location>
        <begin position="453"/>
        <end position="462"/>
    </location>
</feature>
<dbReference type="EMBL" id="JAPEVG010000066">
    <property type="protein sequence ID" value="KAJ8488211.1"/>
    <property type="molecule type" value="Genomic_DNA"/>
</dbReference>
<feature type="region of interest" description="Disordered" evidence="1">
    <location>
        <begin position="1"/>
        <end position="48"/>
    </location>
</feature>
<evidence type="ECO:0000313" key="3">
    <source>
        <dbReference type="Proteomes" id="UP001215151"/>
    </source>
</evidence>
<feature type="region of interest" description="Disordered" evidence="1">
    <location>
        <begin position="61"/>
        <end position="153"/>
    </location>
</feature>
<feature type="compositionally biased region" description="Low complexity" evidence="1">
    <location>
        <begin position="18"/>
        <end position="32"/>
    </location>
</feature>
<sequence>MAKPRNSVLYLFDPLQQSPSRSTSPCRNSSSPELGASDKENDVPAGDITMFFSRPYGLHKDADLQAQPRTPKGKLIDIGDTPVQDRHWDDADEEHDGSDADGEQSENDAEGFAAVTTAPAPRTPLADLAVEETPRPHQSLGRSSTQIDSQQRPLRAPVFTAPTSVPPPCNDGSLQALFPAPQGSPLAEVINSINLAAMGISDDAAAAPDAERALAGSQALETTEPETETGMEARDDRLASPFPEINICAPETPVLAEFDLERPERESESAQDAAAPTTCGPTLRPPSTLTQLSPDDPRRASVDLYSSFHLQMQSAEMSFDLLNDKISFLGGAGGQDSFWAAGDDADAMFEFDEERRENKAEAVVVERRDDGMMERVFTPPRAEVAQIVRVPVVRSPTEEAAKVPLPMSPPPSTPSPRVTPPHVARQALETAPPSPPTSPVSLDEPSLLLESEPLPPPMPAPVPALRIMKKTFKLAGRQTTPPEATSKPSVSPTSESIAKVPSISAKATANPVSIAAPQPTRPAIRGVQRPPASMLAAGNVIIGLPPQGSQRSASASTSSSSSSGSSASRPARTQTQDAAAAASRFASAGVRRPTLINKERPATIRGTTAVPAARPAKSTMSASGLTRTASTSAVGSKTGSTSSGASGIRPPSRIAAPGAGSALPRPASKLPGPSASGLTRQASVGGLVRPRVVTAPRAPTGGRF</sequence>
<organism evidence="2 3">
    <name type="scientific">Trametes cubensis</name>
    <dbReference type="NCBI Taxonomy" id="1111947"/>
    <lineage>
        <taxon>Eukaryota</taxon>
        <taxon>Fungi</taxon>
        <taxon>Dikarya</taxon>
        <taxon>Basidiomycota</taxon>
        <taxon>Agaricomycotina</taxon>
        <taxon>Agaricomycetes</taxon>
        <taxon>Polyporales</taxon>
        <taxon>Polyporaceae</taxon>
        <taxon>Trametes</taxon>
    </lineage>
</organism>
<feature type="compositionally biased region" description="Low complexity" evidence="1">
    <location>
        <begin position="113"/>
        <end position="128"/>
    </location>
</feature>
<proteinExistence type="predicted"/>
<evidence type="ECO:0000256" key="1">
    <source>
        <dbReference type="SAM" id="MobiDB-lite"/>
    </source>
</evidence>
<protein>
    <submittedName>
        <fullName evidence="2">Uncharacterized protein</fullName>
    </submittedName>
</protein>
<feature type="compositionally biased region" description="Polar residues" evidence="1">
    <location>
        <begin position="477"/>
        <end position="496"/>
    </location>
</feature>
<feature type="compositionally biased region" description="Acidic residues" evidence="1">
    <location>
        <begin position="90"/>
        <end position="109"/>
    </location>
</feature>
<feature type="compositionally biased region" description="Pro residues" evidence="1">
    <location>
        <begin position="406"/>
        <end position="419"/>
    </location>
</feature>
<name>A0AAD7TXQ9_9APHY</name>